<dbReference type="EMBL" id="KZ825468">
    <property type="protein sequence ID" value="PYI35665.1"/>
    <property type="molecule type" value="Genomic_DNA"/>
</dbReference>
<dbReference type="AlphaFoldDB" id="A0A2V5IFZ1"/>
<organism evidence="1 2">
    <name type="scientific">Aspergillus indologenus CBS 114.80</name>
    <dbReference type="NCBI Taxonomy" id="1450541"/>
    <lineage>
        <taxon>Eukaryota</taxon>
        <taxon>Fungi</taxon>
        <taxon>Dikarya</taxon>
        <taxon>Ascomycota</taxon>
        <taxon>Pezizomycotina</taxon>
        <taxon>Eurotiomycetes</taxon>
        <taxon>Eurotiomycetidae</taxon>
        <taxon>Eurotiales</taxon>
        <taxon>Aspergillaceae</taxon>
        <taxon>Aspergillus</taxon>
        <taxon>Aspergillus subgen. Circumdati</taxon>
    </lineage>
</organism>
<proteinExistence type="predicted"/>
<name>A0A2V5IFZ1_9EURO</name>
<evidence type="ECO:0000313" key="1">
    <source>
        <dbReference type="EMBL" id="PYI35665.1"/>
    </source>
</evidence>
<gene>
    <name evidence="1" type="ORF">BP00DRAFT_217190</name>
</gene>
<evidence type="ECO:0000313" key="2">
    <source>
        <dbReference type="Proteomes" id="UP000248817"/>
    </source>
</evidence>
<sequence>MRVPLSSCAPLCMLHTFSCSCHTTCPGLPSTVERIGELSLNKSRVRLGGTVAKAMRLCQGSNAQSGIRLMTGSSSRRGHKDVILWFRLHRMRE</sequence>
<dbReference type="Proteomes" id="UP000248817">
    <property type="component" value="Unassembled WGS sequence"/>
</dbReference>
<keyword evidence="2" id="KW-1185">Reference proteome</keyword>
<accession>A0A2V5IFZ1</accession>
<reference evidence="1 2" key="1">
    <citation type="submission" date="2018-02" db="EMBL/GenBank/DDBJ databases">
        <title>The genomes of Aspergillus section Nigri reveals drivers in fungal speciation.</title>
        <authorList>
            <consortium name="DOE Joint Genome Institute"/>
            <person name="Vesth T.C."/>
            <person name="Nybo J."/>
            <person name="Theobald S."/>
            <person name="Brandl J."/>
            <person name="Frisvad J.C."/>
            <person name="Nielsen K.F."/>
            <person name="Lyhne E.K."/>
            <person name="Kogle M.E."/>
            <person name="Kuo A."/>
            <person name="Riley R."/>
            <person name="Clum A."/>
            <person name="Nolan M."/>
            <person name="Lipzen A."/>
            <person name="Salamov A."/>
            <person name="Henrissat B."/>
            <person name="Wiebenga A."/>
            <person name="De vries R.P."/>
            <person name="Grigoriev I.V."/>
            <person name="Mortensen U.H."/>
            <person name="Andersen M.R."/>
            <person name="Baker S.E."/>
        </authorList>
    </citation>
    <scope>NUCLEOTIDE SEQUENCE [LARGE SCALE GENOMIC DNA]</scope>
    <source>
        <strain evidence="1 2">CBS 114.80</strain>
    </source>
</reference>
<dbReference type="PROSITE" id="PS51257">
    <property type="entry name" value="PROKAR_LIPOPROTEIN"/>
    <property type="match status" value="1"/>
</dbReference>
<protein>
    <submittedName>
        <fullName evidence="1">Uncharacterized protein</fullName>
    </submittedName>
</protein>